<sequence>MTAQLIRAVRTGLAELAQPAKAPEMQRYMKSTMPFRGVAKPARQALASRVFAEYPLSDVGMWQRAVRELWHEAEFREERYLAIALTGHRAYSGWQVPERLPLYEELIVDGAWWDFVDELAIHRVGPILRAFPTELRPAMRAWARSPDRWKRRSAVICQIGAKGATDRELLAECVEANTGDADFFLRKAIGWALRQYARTDPEWVAGFVAAHPELSPLSRREALKHLGARRGAA</sequence>
<dbReference type="SUPFAM" id="SSF48371">
    <property type="entry name" value="ARM repeat"/>
    <property type="match status" value="1"/>
</dbReference>
<comment type="caution">
    <text evidence="1">The sequence shown here is derived from an EMBL/GenBank/DDBJ whole genome shotgun (WGS) entry which is preliminary data.</text>
</comment>
<dbReference type="RefSeq" id="WP_377390377.1">
    <property type="nucleotide sequence ID" value="NZ_JBHSAN010000022.1"/>
</dbReference>
<proteinExistence type="predicted"/>
<dbReference type="Proteomes" id="UP001597478">
    <property type="component" value="Unassembled WGS sequence"/>
</dbReference>
<evidence type="ECO:0000313" key="1">
    <source>
        <dbReference type="EMBL" id="MFD2802128.1"/>
    </source>
</evidence>
<name>A0ABW5WDP7_9PSEU</name>
<evidence type="ECO:0000313" key="2">
    <source>
        <dbReference type="Proteomes" id="UP001597478"/>
    </source>
</evidence>
<dbReference type="Gene3D" id="1.25.10.90">
    <property type="match status" value="1"/>
</dbReference>
<dbReference type="CDD" id="cd07064">
    <property type="entry name" value="AlkD_like_1"/>
    <property type="match status" value="1"/>
</dbReference>
<reference evidence="2" key="1">
    <citation type="journal article" date="2019" name="Int. J. Syst. Evol. Microbiol.">
        <title>The Global Catalogue of Microorganisms (GCM) 10K type strain sequencing project: providing services to taxonomists for standard genome sequencing and annotation.</title>
        <authorList>
            <consortium name="The Broad Institute Genomics Platform"/>
            <consortium name="The Broad Institute Genome Sequencing Center for Infectious Disease"/>
            <person name="Wu L."/>
            <person name="Ma J."/>
        </authorList>
    </citation>
    <scope>NUCLEOTIDE SEQUENCE [LARGE SCALE GENOMIC DNA]</scope>
    <source>
        <strain evidence="2">IBRC-M 10906</strain>
    </source>
</reference>
<protein>
    <submittedName>
        <fullName evidence="1">DNA alkylation repair protein</fullName>
    </submittedName>
</protein>
<organism evidence="1 2">
    <name type="scientific">Prauserella oleivorans</name>
    <dbReference type="NCBI Taxonomy" id="1478153"/>
    <lineage>
        <taxon>Bacteria</taxon>
        <taxon>Bacillati</taxon>
        <taxon>Actinomycetota</taxon>
        <taxon>Actinomycetes</taxon>
        <taxon>Pseudonocardiales</taxon>
        <taxon>Pseudonocardiaceae</taxon>
        <taxon>Prauserella</taxon>
    </lineage>
</organism>
<accession>A0ABW5WDP7</accession>
<dbReference type="EMBL" id="JBHUOF010000041">
    <property type="protein sequence ID" value="MFD2802128.1"/>
    <property type="molecule type" value="Genomic_DNA"/>
</dbReference>
<keyword evidence="2" id="KW-1185">Reference proteome</keyword>
<dbReference type="InterPro" id="IPR016024">
    <property type="entry name" value="ARM-type_fold"/>
</dbReference>
<gene>
    <name evidence="1" type="ORF">ACFS2C_22315</name>
</gene>
<dbReference type="PANTHER" id="PTHR34070:SF1">
    <property type="entry name" value="DNA ALKYLATION REPAIR PROTEIN"/>
    <property type="match status" value="1"/>
</dbReference>
<dbReference type="InterPro" id="IPR014825">
    <property type="entry name" value="DNA_alkylation"/>
</dbReference>
<dbReference type="PANTHER" id="PTHR34070">
    <property type="entry name" value="ARMADILLO-TYPE FOLD"/>
    <property type="match status" value="1"/>
</dbReference>
<dbReference type="Pfam" id="PF08713">
    <property type="entry name" value="DNA_alkylation"/>
    <property type="match status" value="1"/>
</dbReference>